<evidence type="ECO:0000313" key="2">
    <source>
        <dbReference type="Proteomes" id="UP001151234"/>
    </source>
</evidence>
<proteinExistence type="predicted"/>
<dbReference type="EMBL" id="JAPJZI010000002">
    <property type="protein sequence ID" value="MDA5401236.1"/>
    <property type="molecule type" value="Genomic_DNA"/>
</dbReference>
<gene>
    <name evidence="1" type="ORF">OQ273_21870</name>
</gene>
<evidence type="ECO:0000313" key="1">
    <source>
        <dbReference type="EMBL" id="MDA5401236.1"/>
    </source>
</evidence>
<dbReference type="AlphaFoldDB" id="A0A9X3UQN2"/>
<name>A0A9X3UQN2_9HYPH</name>
<dbReference type="RefSeq" id="WP_267993230.1">
    <property type="nucleotide sequence ID" value="NZ_JAPJZI010000002.1"/>
</dbReference>
<accession>A0A9X3UQN2</accession>
<protein>
    <submittedName>
        <fullName evidence="1">Uncharacterized protein</fullName>
    </submittedName>
</protein>
<keyword evidence="2" id="KW-1185">Reference proteome</keyword>
<comment type="caution">
    <text evidence="1">The sequence shown here is derived from an EMBL/GenBank/DDBJ whole genome shotgun (WGS) entry which is preliminary data.</text>
</comment>
<organism evidence="1 2">
    <name type="scientific">Hoeflea prorocentri</name>
    <dbReference type="NCBI Taxonomy" id="1922333"/>
    <lineage>
        <taxon>Bacteria</taxon>
        <taxon>Pseudomonadati</taxon>
        <taxon>Pseudomonadota</taxon>
        <taxon>Alphaproteobacteria</taxon>
        <taxon>Hyphomicrobiales</taxon>
        <taxon>Rhizobiaceae</taxon>
        <taxon>Hoeflea</taxon>
    </lineage>
</organism>
<sequence length="270" mass="30429">MKDITFVTAAIDIGRAELSKDFARPFSFYTTQLQALCDIGMPLVVYGPADLGLDDRHNQIHVPLDLETLEKQPDFQQIQKIRNSKHWLEQASWLPSSPQARLPHYNPLVMAKMGWLAEEARRNRFGTSRFAWIDAGITHTVPLDLLTKAITSAELAPMLSRFLLLCFPYQPVHEVHGFERAAMERYAGGRPINWVARGGFFGGPEAFVVEANRLYQAMLSFTLHQKLMGTEESILTILGNLHPDIFETRFIGADGLIWPFFADIAARSGS</sequence>
<reference evidence="1" key="1">
    <citation type="submission" date="2022-11" db="EMBL/GenBank/DDBJ databases">
        <title>Draft genome sequence of Hoeflea poritis E7-10 and Hoeflea prorocentri PM5-8, separated from scleractinian coral Porites lutea and marine dinoflagellate.</title>
        <authorList>
            <person name="Zhang G."/>
            <person name="Wei Q."/>
            <person name="Cai L."/>
        </authorList>
    </citation>
    <scope>NUCLEOTIDE SEQUENCE</scope>
    <source>
        <strain evidence="1">PM5-8</strain>
    </source>
</reference>
<dbReference type="Proteomes" id="UP001151234">
    <property type="component" value="Unassembled WGS sequence"/>
</dbReference>